<feature type="chain" id="PRO_5045714308" description="Secreted protein" evidence="1">
    <location>
        <begin position="33"/>
        <end position="153"/>
    </location>
</feature>
<keyword evidence="3" id="KW-1185">Reference proteome</keyword>
<sequence length="153" mass="17496">MKRRIRVRKYSVVMGALLAVGFLFGVATPASAGTLHWKNGTSVSHSRVFDGSTSKNIDCYAPAGYNATMCIRYDRRAIYVRSDKANGYFKLGQWSAWRGGDVYRCQNNNRNSSGNGTWVECQWNWPRTGCYFMRTGYGQHEWYVVSHSNMKCY</sequence>
<organism evidence="2 3">
    <name type="scientific">Streptomyces durbertensis</name>
    <dbReference type="NCBI Taxonomy" id="2448886"/>
    <lineage>
        <taxon>Bacteria</taxon>
        <taxon>Bacillati</taxon>
        <taxon>Actinomycetota</taxon>
        <taxon>Actinomycetes</taxon>
        <taxon>Kitasatosporales</taxon>
        <taxon>Streptomycetaceae</taxon>
        <taxon>Streptomyces</taxon>
    </lineage>
</organism>
<keyword evidence="1" id="KW-0732">Signal</keyword>
<accession>A0ABR6EJ84</accession>
<evidence type="ECO:0000256" key="1">
    <source>
        <dbReference type="SAM" id="SignalP"/>
    </source>
</evidence>
<dbReference type="Proteomes" id="UP000766698">
    <property type="component" value="Unassembled WGS sequence"/>
</dbReference>
<protein>
    <recommendedName>
        <fullName evidence="4">Secreted protein</fullName>
    </recommendedName>
</protein>
<evidence type="ECO:0000313" key="2">
    <source>
        <dbReference type="EMBL" id="MBB1245375.1"/>
    </source>
</evidence>
<feature type="signal peptide" evidence="1">
    <location>
        <begin position="1"/>
        <end position="32"/>
    </location>
</feature>
<evidence type="ECO:0008006" key="4">
    <source>
        <dbReference type="Google" id="ProtNLM"/>
    </source>
</evidence>
<reference evidence="3" key="1">
    <citation type="journal article" date="2020" name="Syst. Appl. Microbiol.">
        <title>Streptomyces alkaliterrae sp. nov., isolated from an alkaline soil, and emended descriptions of Streptomyces alkaliphilus, Streptomyces calidiresistens and Streptomyces durbertensis.</title>
        <authorList>
            <person name="Swiecimska M."/>
            <person name="Golinska P."/>
            <person name="Nouioui I."/>
            <person name="Wypij M."/>
            <person name="Rai M."/>
            <person name="Sangal V."/>
            <person name="Goodfellow M."/>
        </authorList>
    </citation>
    <scope>NUCLEOTIDE SEQUENCE [LARGE SCALE GENOMIC DNA]</scope>
    <source>
        <strain evidence="3">DSM 104538</strain>
    </source>
</reference>
<gene>
    <name evidence="2" type="ORF">GL263_17645</name>
</gene>
<proteinExistence type="predicted"/>
<dbReference type="RefSeq" id="WP_182856686.1">
    <property type="nucleotide sequence ID" value="NZ_WMLF01000272.1"/>
</dbReference>
<dbReference type="EMBL" id="WMLF01000272">
    <property type="protein sequence ID" value="MBB1245375.1"/>
    <property type="molecule type" value="Genomic_DNA"/>
</dbReference>
<comment type="caution">
    <text evidence="2">The sequence shown here is derived from an EMBL/GenBank/DDBJ whole genome shotgun (WGS) entry which is preliminary data.</text>
</comment>
<name>A0ABR6EJ84_9ACTN</name>
<evidence type="ECO:0000313" key="3">
    <source>
        <dbReference type="Proteomes" id="UP000766698"/>
    </source>
</evidence>